<dbReference type="SUPFAM" id="SSF54060">
    <property type="entry name" value="His-Me finger endonucleases"/>
    <property type="match status" value="1"/>
</dbReference>
<organism evidence="2 3">
    <name type="scientific">Streptomyces flavalbus</name>
    <dbReference type="NCBI Taxonomy" id="2665155"/>
    <lineage>
        <taxon>Bacteria</taxon>
        <taxon>Bacillati</taxon>
        <taxon>Actinomycetota</taxon>
        <taxon>Actinomycetes</taxon>
        <taxon>Kitasatosporales</taxon>
        <taxon>Streptomycetaceae</taxon>
        <taxon>Streptomyces</taxon>
    </lineage>
</organism>
<dbReference type="InterPro" id="IPR044925">
    <property type="entry name" value="His-Me_finger_sf"/>
</dbReference>
<dbReference type="InterPro" id="IPR003615">
    <property type="entry name" value="HNH_nuc"/>
</dbReference>
<evidence type="ECO:0000313" key="3">
    <source>
        <dbReference type="Proteomes" id="UP001597023"/>
    </source>
</evidence>
<dbReference type="Pfam" id="PF13392">
    <property type="entry name" value="HNH_3"/>
    <property type="match status" value="1"/>
</dbReference>
<dbReference type="GO" id="GO:0016787">
    <property type="term" value="F:hydrolase activity"/>
    <property type="evidence" value="ECO:0007669"/>
    <property type="project" value="UniProtKB-KW"/>
</dbReference>
<dbReference type="Gene3D" id="3.90.75.20">
    <property type="match status" value="1"/>
</dbReference>
<gene>
    <name evidence="2" type="ORF">ACFQZ6_23095</name>
</gene>
<keyword evidence="2" id="KW-0540">Nuclease</keyword>
<feature type="domain" description="HNH nuclease" evidence="1">
    <location>
        <begin position="54"/>
        <end position="99"/>
    </location>
</feature>
<protein>
    <submittedName>
        <fullName evidence="2">HNH endonuclease signature motif containing protein</fullName>
        <ecNumber evidence="2">3.1.-.-</ecNumber>
    </submittedName>
</protein>
<evidence type="ECO:0000313" key="2">
    <source>
        <dbReference type="EMBL" id="MFD0317050.1"/>
    </source>
</evidence>
<dbReference type="Proteomes" id="UP001597023">
    <property type="component" value="Unassembled WGS sequence"/>
</dbReference>
<sequence>MKRKPLELADKAAVISYLRSRSLEWPAAEGGCWEWMGYREKEGYGRFTAEGKPRYVHREAFKAFGRRIPDGFTIDHLCGNTSCWNPSHLEAVTREENTRRARNAYWKAFLRDNHAALNVLGKLGGSVIEPVAVTR</sequence>
<comment type="caution">
    <text evidence="2">The sequence shown here is derived from an EMBL/GenBank/DDBJ whole genome shotgun (WGS) entry which is preliminary data.</text>
</comment>
<keyword evidence="2" id="KW-0255">Endonuclease</keyword>
<reference evidence="3" key="1">
    <citation type="journal article" date="2019" name="Int. J. Syst. Evol. Microbiol.">
        <title>The Global Catalogue of Microorganisms (GCM) 10K type strain sequencing project: providing services to taxonomists for standard genome sequencing and annotation.</title>
        <authorList>
            <consortium name="The Broad Institute Genomics Platform"/>
            <consortium name="The Broad Institute Genome Sequencing Center for Infectious Disease"/>
            <person name="Wu L."/>
            <person name="Ma J."/>
        </authorList>
    </citation>
    <scope>NUCLEOTIDE SEQUENCE [LARGE SCALE GENOMIC DNA]</scope>
    <source>
        <strain evidence="3">CGMCC 4.7400</strain>
    </source>
</reference>
<dbReference type="EC" id="3.1.-.-" evidence="2"/>
<evidence type="ECO:0000259" key="1">
    <source>
        <dbReference type="Pfam" id="PF13392"/>
    </source>
</evidence>
<dbReference type="EMBL" id="JBHTEB010000001">
    <property type="protein sequence ID" value="MFD0317050.1"/>
    <property type="molecule type" value="Genomic_DNA"/>
</dbReference>
<dbReference type="RefSeq" id="WP_381612039.1">
    <property type="nucleotide sequence ID" value="NZ_JBHTEB010000001.1"/>
</dbReference>
<keyword evidence="3" id="KW-1185">Reference proteome</keyword>
<accession>A0ABW2WF94</accession>
<proteinExistence type="predicted"/>
<name>A0ABW2WF94_9ACTN</name>
<keyword evidence="2" id="KW-0378">Hydrolase</keyword>
<dbReference type="GO" id="GO:0004519">
    <property type="term" value="F:endonuclease activity"/>
    <property type="evidence" value="ECO:0007669"/>
    <property type="project" value="UniProtKB-KW"/>
</dbReference>